<organism evidence="2">
    <name type="scientific">Marmota monax</name>
    <name type="common">Woodchuck</name>
    <dbReference type="NCBI Taxonomy" id="9995"/>
    <lineage>
        <taxon>Eukaryota</taxon>
        <taxon>Metazoa</taxon>
        <taxon>Chordata</taxon>
        <taxon>Craniata</taxon>
        <taxon>Vertebrata</taxon>
        <taxon>Euteleostomi</taxon>
        <taxon>Mammalia</taxon>
        <taxon>Eutheria</taxon>
        <taxon>Euarchontoglires</taxon>
        <taxon>Glires</taxon>
        <taxon>Rodentia</taxon>
        <taxon>Sciuromorpha</taxon>
        <taxon>Sciuridae</taxon>
        <taxon>Xerinae</taxon>
        <taxon>Marmotini</taxon>
        <taxon>Marmota</taxon>
    </lineage>
</organism>
<evidence type="ECO:0000256" key="1">
    <source>
        <dbReference type="SAM" id="MobiDB-lite"/>
    </source>
</evidence>
<protein>
    <submittedName>
        <fullName evidence="2">Uncharacterized protein</fullName>
    </submittedName>
</protein>
<name>A0A5E4CS63_MARMO</name>
<reference evidence="2" key="1">
    <citation type="submission" date="2019-04" db="EMBL/GenBank/DDBJ databases">
        <authorList>
            <person name="Alioto T."/>
            <person name="Alioto T."/>
        </authorList>
    </citation>
    <scope>NUCLEOTIDE SEQUENCE [LARGE SCALE GENOMIC DNA]</scope>
</reference>
<dbReference type="AlphaFoldDB" id="A0A5E4CS63"/>
<accession>A0A5E4CS63</accession>
<proteinExistence type="predicted"/>
<sequence>NLSQRRGARLLQETNTVKTPAASKSDLQKPSQTTAAPGEELDWPARATGQEEAG</sequence>
<evidence type="ECO:0000313" key="2">
    <source>
        <dbReference type="EMBL" id="VTJ84130.1"/>
    </source>
</evidence>
<feature type="region of interest" description="Disordered" evidence="1">
    <location>
        <begin position="1"/>
        <end position="54"/>
    </location>
</feature>
<feature type="non-terminal residue" evidence="2">
    <location>
        <position position="1"/>
    </location>
</feature>
<comment type="caution">
    <text evidence="2">The sequence shown here is derived from an EMBL/GenBank/DDBJ whole genome shotgun (WGS) entry which is preliminary data.</text>
</comment>
<dbReference type="EMBL" id="CABDUW010001806">
    <property type="protein sequence ID" value="VTJ84130.1"/>
    <property type="molecule type" value="Genomic_DNA"/>
</dbReference>
<gene>
    <name evidence="2" type="ORF">MONAX_5E023516</name>
</gene>